<dbReference type="PROSITE" id="PS00107">
    <property type="entry name" value="PROTEIN_KINASE_ATP"/>
    <property type="match status" value="1"/>
</dbReference>
<keyword evidence="4" id="KW-0808">Transferase</keyword>
<proteinExistence type="inferred from homology"/>
<evidence type="ECO:0000313" key="15">
    <source>
        <dbReference type="Proteomes" id="UP000886611"/>
    </source>
</evidence>
<evidence type="ECO:0000256" key="8">
    <source>
        <dbReference type="ARBA" id="ARBA00022946"/>
    </source>
</evidence>
<comment type="similarity">
    <text evidence="1">Belongs to the mTERF family.</text>
</comment>
<dbReference type="GO" id="GO:0004674">
    <property type="term" value="F:protein serine/threonine kinase activity"/>
    <property type="evidence" value="ECO:0007669"/>
    <property type="project" value="UniProtKB-KW"/>
</dbReference>
<evidence type="ECO:0000256" key="9">
    <source>
        <dbReference type="ARBA" id="ARBA00047899"/>
    </source>
</evidence>
<sequence>MQSVIQTSATSSSAPSSSFAASSAPAAATTSSSSAGSAASPLAAKGGIWTEFNAEVLASQQHRTTGTDIPIEMRRYSEERPIPRDQDQLRWWKKNSSTFPSLSKLAKKHLGVAATSVPAVRIFSKAGQLLNPNPLIAGDMALVHEENKTVKIWREVETFPRTSSLENSSSTLSYAETANPFTGKDSNTELVQVTNPPHEEDMEKMLIPELLQTISLLKSQVSNASTDVLSTVDKNKPDGEYCLDSCFTKKQTLDHFSTPLALPIEHKHENEKPNLEHQMENSSFEVLSVEGSDVEKHSIILNDCSSFLHVKNDSFTSQVLQSLQNLDLNSSLELDAEEVSGTSCNTSELLRTPSPCVLDSDLEMDIVEGKIIASYLSDLEKASAVKKIHNELCAQSPKEIIPEVLNLEEQNNSVDCGKVQCADSSLNSSLTTSTPRKQPQLKAWAPSTEFEIQQGRYKGNCYHRDGSRLGIQFEINKVQYPDRQTLFCLWLERNHIQIQREAVMRMKFLLSSLNSNSDSLPDMSAVSLGEVIKETARGEGLRCAQDLEESRACEGNFEAEYITISSLGKGAFGFVWKAQRRSDLEEVVVKFIRKEKILDDCWVEDSCLGRVSQEIAILSRLQHPNIIKVLDVFENDIFFQMVMEKHGDGLDLFEFIEKQPLLDEPLASYIFRQLVAAIEYLHSKRILHRDIKDENIIINNEFHIKLIDFGSATFLEPGKLFYTFCGTLEYCSPEVLMGNPYEGPELEMWSLGVALFTLVFGENPFCELEETLAAEIKLPFEVSTDSSSKCASALPNVQSRSVIVNDDKSALNAVTVMNSSDVPGKDADPEEDDEIASLSALEKELIKCLILHWFFCFPCPRLACLRTTKSSIFRTWVLDQTREHCTTRNQSQKYIVNKNNKEIGKALTQDLLDKYGQVSFKYPNAELTICSLLDMGFIEEQVVNLFERTSNWDALLAADGLSNISLLITLDLNPVTIIHLLEKCPELLCIKGNLLEKRINGLRKLGLVQGSLHHVVAHCPQVLLIKSKQLENFVHFLRHQCQFTLQQVREILHSSPSIVLQEKANVEYTFQYAYFRMGIQQADIVKTKLFRLTFEEIRCRHIFLERLGLYETPDKKGQTHIVNPKVKDFLGVSEQMFLNKVAKVPVEEFRVFKKLLSREIEEKENEDLSSEEENDESEDDE</sequence>
<evidence type="ECO:0000259" key="13">
    <source>
        <dbReference type="PROSITE" id="PS50011"/>
    </source>
</evidence>
<dbReference type="PROSITE" id="PS00108">
    <property type="entry name" value="PROTEIN_KINASE_ST"/>
    <property type="match status" value="1"/>
</dbReference>
<evidence type="ECO:0000256" key="1">
    <source>
        <dbReference type="ARBA" id="ARBA00007692"/>
    </source>
</evidence>
<dbReference type="InterPro" id="IPR011009">
    <property type="entry name" value="Kinase-like_dom_sf"/>
</dbReference>
<dbReference type="GO" id="GO:0005524">
    <property type="term" value="F:ATP binding"/>
    <property type="evidence" value="ECO:0007669"/>
    <property type="project" value="UniProtKB-UniRule"/>
</dbReference>
<dbReference type="Gene3D" id="3.30.200.20">
    <property type="entry name" value="Phosphorylase Kinase, domain 1"/>
    <property type="match status" value="1"/>
</dbReference>
<evidence type="ECO:0000256" key="11">
    <source>
        <dbReference type="PROSITE-ProRule" id="PRU10141"/>
    </source>
</evidence>
<reference evidence="14 15" key="1">
    <citation type="journal article" date="2021" name="Cell">
        <title>Tracing the genetic footprints of vertebrate landing in non-teleost ray-finned fishes.</title>
        <authorList>
            <person name="Bi X."/>
            <person name="Wang K."/>
            <person name="Yang L."/>
            <person name="Pan H."/>
            <person name="Jiang H."/>
            <person name="Wei Q."/>
            <person name="Fang M."/>
            <person name="Yu H."/>
            <person name="Zhu C."/>
            <person name="Cai Y."/>
            <person name="He Y."/>
            <person name="Gan X."/>
            <person name="Zeng H."/>
            <person name="Yu D."/>
            <person name="Zhu Y."/>
            <person name="Jiang H."/>
            <person name="Qiu Q."/>
            <person name="Yang H."/>
            <person name="Zhang Y.E."/>
            <person name="Wang W."/>
            <person name="Zhu M."/>
            <person name="He S."/>
            <person name="Zhang G."/>
        </authorList>
    </citation>
    <scope>NUCLEOTIDE SEQUENCE [LARGE SCALE GENOMIC DNA]</scope>
    <source>
        <strain evidence="14">Bchr_013</strain>
    </source>
</reference>
<feature type="non-terminal residue" evidence="14">
    <location>
        <position position="1181"/>
    </location>
</feature>
<feature type="region of interest" description="Disordered" evidence="12">
    <location>
        <begin position="1161"/>
        <end position="1181"/>
    </location>
</feature>
<feature type="compositionally biased region" description="Acidic residues" evidence="12">
    <location>
        <begin position="1162"/>
        <end position="1181"/>
    </location>
</feature>
<dbReference type="GO" id="GO:0005829">
    <property type="term" value="C:cytosol"/>
    <property type="evidence" value="ECO:0007669"/>
    <property type="project" value="TreeGrafter"/>
</dbReference>
<dbReference type="Pfam" id="PF02536">
    <property type="entry name" value="mTERF"/>
    <property type="match status" value="1"/>
</dbReference>
<dbReference type="InterPro" id="IPR017441">
    <property type="entry name" value="Protein_kinase_ATP_BS"/>
</dbReference>
<keyword evidence="15" id="KW-1185">Reference proteome</keyword>
<protein>
    <recommendedName>
        <fullName evidence="2">non-specific serine/threonine protein kinase</fullName>
        <ecNumber evidence="2">2.7.11.1</ecNumber>
    </recommendedName>
</protein>
<dbReference type="PANTHER" id="PTHR24346">
    <property type="entry name" value="MAP/MICROTUBULE AFFINITY-REGULATING KINASE"/>
    <property type="match status" value="1"/>
</dbReference>
<accession>A0A8X7X664</accession>
<dbReference type="InterPro" id="IPR003690">
    <property type="entry name" value="MTERF"/>
</dbReference>
<evidence type="ECO:0000256" key="7">
    <source>
        <dbReference type="ARBA" id="ARBA00022840"/>
    </source>
</evidence>
<evidence type="ECO:0000256" key="2">
    <source>
        <dbReference type="ARBA" id="ARBA00012513"/>
    </source>
</evidence>
<comment type="catalytic activity">
    <reaction evidence="10">
        <text>L-seryl-[protein] + ATP = O-phospho-L-seryl-[protein] + ADP + H(+)</text>
        <dbReference type="Rhea" id="RHEA:17989"/>
        <dbReference type="Rhea" id="RHEA-COMP:9863"/>
        <dbReference type="Rhea" id="RHEA-COMP:11604"/>
        <dbReference type="ChEBI" id="CHEBI:15378"/>
        <dbReference type="ChEBI" id="CHEBI:29999"/>
        <dbReference type="ChEBI" id="CHEBI:30616"/>
        <dbReference type="ChEBI" id="CHEBI:83421"/>
        <dbReference type="ChEBI" id="CHEBI:456216"/>
        <dbReference type="EC" id="2.7.11.1"/>
    </reaction>
</comment>
<dbReference type="GO" id="GO:0046983">
    <property type="term" value="F:protein dimerization activity"/>
    <property type="evidence" value="ECO:0007669"/>
    <property type="project" value="InterPro"/>
</dbReference>
<dbReference type="FunFam" id="1.10.510.10:FF:000351">
    <property type="entry name" value="PAS domain-containing serine/threonine-protein kinase"/>
    <property type="match status" value="1"/>
</dbReference>
<evidence type="ECO:0000256" key="10">
    <source>
        <dbReference type="ARBA" id="ARBA00048679"/>
    </source>
</evidence>
<evidence type="ECO:0000256" key="5">
    <source>
        <dbReference type="ARBA" id="ARBA00022741"/>
    </source>
</evidence>
<comment type="catalytic activity">
    <reaction evidence="9">
        <text>L-threonyl-[protein] + ATP = O-phospho-L-threonyl-[protein] + ADP + H(+)</text>
        <dbReference type="Rhea" id="RHEA:46608"/>
        <dbReference type="Rhea" id="RHEA-COMP:11060"/>
        <dbReference type="Rhea" id="RHEA-COMP:11605"/>
        <dbReference type="ChEBI" id="CHEBI:15378"/>
        <dbReference type="ChEBI" id="CHEBI:30013"/>
        <dbReference type="ChEBI" id="CHEBI:30616"/>
        <dbReference type="ChEBI" id="CHEBI:61977"/>
        <dbReference type="ChEBI" id="CHEBI:456216"/>
        <dbReference type="EC" id="2.7.11.1"/>
    </reaction>
</comment>
<dbReference type="PANTHER" id="PTHR24346:SF51">
    <property type="entry name" value="PAS DOMAIN-CONTAINING SERINE_THREONINE-PROTEIN KINASE"/>
    <property type="match status" value="1"/>
</dbReference>
<feature type="non-terminal residue" evidence="14">
    <location>
        <position position="1"/>
    </location>
</feature>
<feature type="region of interest" description="Disordered" evidence="12">
    <location>
        <begin position="1"/>
        <end position="37"/>
    </location>
</feature>
<dbReference type="Gene3D" id="1.10.510.10">
    <property type="entry name" value="Transferase(Phosphotransferase) domain 1"/>
    <property type="match status" value="1"/>
</dbReference>
<dbReference type="Pfam" id="PF05699">
    <property type="entry name" value="Dimer_Tnp_hAT"/>
    <property type="match status" value="1"/>
</dbReference>
<dbReference type="EMBL" id="JAATIS010004040">
    <property type="protein sequence ID" value="KAG2462735.1"/>
    <property type="molecule type" value="Genomic_DNA"/>
</dbReference>
<dbReference type="InterPro" id="IPR038538">
    <property type="entry name" value="MTERF_sf"/>
</dbReference>
<dbReference type="GO" id="GO:0005634">
    <property type="term" value="C:nucleus"/>
    <property type="evidence" value="ECO:0007669"/>
    <property type="project" value="TreeGrafter"/>
</dbReference>
<dbReference type="InterPro" id="IPR008271">
    <property type="entry name" value="Ser/Thr_kinase_AS"/>
</dbReference>
<dbReference type="PROSITE" id="PS50011">
    <property type="entry name" value="PROTEIN_KINASE_DOM"/>
    <property type="match status" value="1"/>
</dbReference>
<feature type="binding site" evidence="11">
    <location>
        <position position="594"/>
    </location>
    <ligand>
        <name>ATP</name>
        <dbReference type="ChEBI" id="CHEBI:30616"/>
    </ligand>
</feature>
<evidence type="ECO:0000313" key="14">
    <source>
        <dbReference type="EMBL" id="KAG2462735.1"/>
    </source>
</evidence>
<evidence type="ECO:0000256" key="12">
    <source>
        <dbReference type="SAM" id="MobiDB-lite"/>
    </source>
</evidence>
<dbReference type="FunFam" id="3.30.200.20:FF:000346">
    <property type="entry name" value="PAS domain-containing serine/threonine-protein kinase"/>
    <property type="match status" value="1"/>
</dbReference>
<dbReference type="SUPFAM" id="SSF53098">
    <property type="entry name" value="Ribonuclease H-like"/>
    <property type="match status" value="1"/>
</dbReference>
<dbReference type="AlphaFoldDB" id="A0A8X7X664"/>
<dbReference type="InterPro" id="IPR000719">
    <property type="entry name" value="Prot_kinase_dom"/>
</dbReference>
<feature type="domain" description="Protein kinase" evidence="13">
    <location>
        <begin position="561"/>
        <end position="855"/>
    </location>
</feature>
<dbReference type="Pfam" id="PF00069">
    <property type="entry name" value="Pkinase"/>
    <property type="match status" value="1"/>
</dbReference>
<dbReference type="InterPro" id="IPR008906">
    <property type="entry name" value="HATC_C_dom"/>
</dbReference>
<keyword evidence="6 14" id="KW-0418">Kinase</keyword>
<gene>
    <name evidence="14" type="primary">Pask_0</name>
    <name evidence="14" type="ORF">GTO96_0000981</name>
</gene>
<evidence type="ECO:0000256" key="3">
    <source>
        <dbReference type="ARBA" id="ARBA00022527"/>
    </source>
</evidence>
<name>A0A8X7X664_POLSE</name>
<evidence type="ECO:0000256" key="4">
    <source>
        <dbReference type="ARBA" id="ARBA00022679"/>
    </source>
</evidence>
<organism evidence="14 15">
    <name type="scientific">Polypterus senegalus</name>
    <name type="common">Senegal bichir</name>
    <dbReference type="NCBI Taxonomy" id="55291"/>
    <lineage>
        <taxon>Eukaryota</taxon>
        <taxon>Metazoa</taxon>
        <taxon>Chordata</taxon>
        <taxon>Craniata</taxon>
        <taxon>Vertebrata</taxon>
        <taxon>Euteleostomi</taxon>
        <taxon>Actinopterygii</taxon>
        <taxon>Polypteriformes</taxon>
        <taxon>Polypteridae</taxon>
        <taxon>Polypterus</taxon>
    </lineage>
</organism>
<dbReference type="SUPFAM" id="SSF56112">
    <property type="entry name" value="Protein kinase-like (PK-like)"/>
    <property type="match status" value="1"/>
</dbReference>
<dbReference type="EC" id="2.7.11.1" evidence="2"/>
<dbReference type="GO" id="GO:0035556">
    <property type="term" value="P:intracellular signal transduction"/>
    <property type="evidence" value="ECO:0007669"/>
    <property type="project" value="TreeGrafter"/>
</dbReference>
<dbReference type="Proteomes" id="UP000886611">
    <property type="component" value="Unassembled WGS sequence"/>
</dbReference>
<dbReference type="GO" id="GO:0003676">
    <property type="term" value="F:nucleic acid binding"/>
    <property type="evidence" value="ECO:0007669"/>
    <property type="project" value="InterPro"/>
</dbReference>
<dbReference type="SMART" id="SM00220">
    <property type="entry name" value="S_TKc"/>
    <property type="match status" value="1"/>
</dbReference>
<keyword evidence="8" id="KW-0809">Transit peptide</keyword>
<keyword evidence="5 11" id="KW-0547">Nucleotide-binding</keyword>
<dbReference type="SMART" id="SM00733">
    <property type="entry name" value="Mterf"/>
    <property type="match status" value="3"/>
</dbReference>
<keyword evidence="7 11" id="KW-0067">ATP-binding</keyword>
<dbReference type="GO" id="GO:0045719">
    <property type="term" value="P:negative regulation of glycogen biosynthetic process"/>
    <property type="evidence" value="ECO:0007669"/>
    <property type="project" value="TreeGrafter"/>
</dbReference>
<comment type="caution">
    <text evidence="14">The sequence shown here is derived from an EMBL/GenBank/DDBJ whole genome shotgun (WGS) entry which is preliminary data.</text>
</comment>
<feature type="compositionally biased region" description="Low complexity" evidence="12">
    <location>
        <begin position="7"/>
        <end position="37"/>
    </location>
</feature>
<dbReference type="Gene3D" id="1.25.70.10">
    <property type="entry name" value="Transcription termination factor 3, mitochondrial"/>
    <property type="match status" value="1"/>
</dbReference>
<keyword evidence="3" id="KW-0723">Serine/threonine-protein kinase</keyword>
<dbReference type="InterPro" id="IPR012337">
    <property type="entry name" value="RNaseH-like_sf"/>
</dbReference>
<evidence type="ECO:0000256" key="6">
    <source>
        <dbReference type="ARBA" id="ARBA00022777"/>
    </source>
</evidence>